<feature type="transmembrane region" description="Helical" evidence="6">
    <location>
        <begin position="130"/>
        <end position="152"/>
    </location>
</feature>
<evidence type="ECO:0000256" key="2">
    <source>
        <dbReference type="ARBA" id="ARBA00022692"/>
    </source>
</evidence>
<evidence type="ECO:0000313" key="9">
    <source>
        <dbReference type="Proteomes" id="UP000027345"/>
    </source>
</evidence>
<name>A0A066UF13_9PSEU</name>
<dbReference type="GO" id="GO:0043190">
    <property type="term" value="C:ATP-binding cassette (ABC) transporter complex"/>
    <property type="evidence" value="ECO:0007669"/>
    <property type="project" value="InterPro"/>
</dbReference>
<comment type="caution">
    <text evidence="8">The sequence shown here is derived from an EMBL/GenBank/DDBJ whole genome shotgun (WGS) entry which is preliminary data.</text>
</comment>
<dbReference type="RefSeq" id="WP_043777978.1">
    <property type="nucleotide sequence ID" value="NZ_JMQI01000015.1"/>
</dbReference>
<dbReference type="PROSITE" id="PS51012">
    <property type="entry name" value="ABC_TM2"/>
    <property type="match status" value="1"/>
</dbReference>
<protein>
    <recommendedName>
        <fullName evidence="6">Transport permease protein</fullName>
    </recommendedName>
</protein>
<evidence type="ECO:0000256" key="3">
    <source>
        <dbReference type="ARBA" id="ARBA00022989"/>
    </source>
</evidence>
<feature type="transmembrane region" description="Helical" evidence="6">
    <location>
        <begin position="164"/>
        <end position="182"/>
    </location>
</feature>
<feature type="transmembrane region" description="Helical" evidence="6">
    <location>
        <begin position="19"/>
        <end position="37"/>
    </location>
</feature>
<keyword evidence="6" id="KW-0813">Transport</keyword>
<dbReference type="InterPro" id="IPR047817">
    <property type="entry name" value="ABC2_TM_bact-type"/>
</dbReference>
<dbReference type="PANTHER" id="PTHR43229:SF2">
    <property type="entry name" value="NODULATION PROTEIN J"/>
    <property type="match status" value="1"/>
</dbReference>
<evidence type="ECO:0000256" key="5">
    <source>
        <dbReference type="ARBA" id="ARBA00023251"/>
    </source>
</evidence>
<dbReference type="GO" id="GO:0140359">
    <property type="term" value="F:ABC-type transporter activity"/>
    <property type="evidence" value="ECO:0007669"/>
    <property type="project" value="InterPro"/>
</dbReference>
<dbReference type="Pfam" id="PF01061">
    <property type="entry name" value="ABC2_membrane"/>
    <property type="match status" value="1"/>
</dbReference>
<feature type="transmembrane region" description="Helical" evidence="6">
    <location>
        <begin position="217"/>
        <end position="236"/>
    </location>
</feature>
<dbReference type="InterPro" id="IPR000412">
    <property type="entry name" value="ABC_2_transport"/>
</dbReference>
<dbReference type="InterPro" id="IPR013525">
    <property type="entry name" value="ABC2_TM"/>
</dbReference>
<keyword evidence="9" id="KW-1185">Reference proteome</keyword>
<accession>A0A066UF13</accession>
<evidence type="ECO:0000256" key="4">
    <source>
        <dbReference type="ARBA" id="ARBA00023136"/>
    </source>
</evidence>
<evidence type="ECO:0000259" key="7">
    <source>
        <dbReference type="PROSITE" id="PS51012"/>
    </source>
</evidence>
<feature type="domain" description="ABC transmembrane type-2" evidence="7">
    <location>
        <begin position="18"/>
        <end position="242"/>
    </location>
</feature>
<dbReference type="EMBL" id="JMQI01000015">
    <property type="protein sequence ID" value="KDN22719.1"/>
    <property type="molecule type" value="Genomic_DNA"/>
</dbReference>
<proteinExistence type="inferred from homology"/>
<dbReference type="PANTHER" id="PTHR43229">
    <property type="entry name" value="NODULATION PROTEIN J"/>
    <property type="match status" value="1"/>
</dbReference>
<dbReference type="STRING" id="287986.DV20_08380"/>
<keyword evidence="3 6" id="KW-1133">Transmembrane helix</keyword>
<dbReference type="OrthoDB" id="63188at2"/>
<keyword evidence="6" id="KW-1003">Cell membrane</keyword>
<comment type="similarity">
    <text evidence="6">Belongs to the ABC-2 integral membrane protein family.</text>
</comment>
<evidence type="ECO:0000256" key="1">
    <source>
        <dbReference type="ARBA" id="ARBA00004141"/>
    </source>
</evidence>
<gene>
    <name evidence="8" type="ORF">DV20_08380</name>
</gene>
<feature type="transmembrane region" description="Helical" evidence="6">
    <location>
        <begin position="96"/>
        <end position="118"/>
    </location>
</feature>
<keyword evidence="2 6" id="KW-0812">Transmembrane</keyword>
<dbReference type="AlphaFoldDB" id="A0A066UF13"/>
<comment type="subcellular location">
    <subcellularLocation>
        <location evidence="6">Cell membrane</location>
        <topology evidence="6">Multi-pass membrane protein</topology>
    </subcellularLocation>
    <subcellularLocation>
        <location evidence="1">Membrane</location>
        <topology evidence="1">Multi-pass membrane protein</topology>
    </subcellularLocation>
</comment>
<reference evidence="8 9" key="1">
    <citation type="submission" date="2014-05" db="EMBL/GenBank/DDBJ databases">
        <title>Draft genome sequence of Amycolatopsis rifamycinica DSM 46095.</title>
        <authorList>
            <person name="Lal R."/>
            <person name="Saxena A."/>
            <person name="Kumari R."/>
            <person name="Mukherjee U."/>
            <person name="Singh P."/>
            <person name="Sangwan N."/>
            <person name="Mahato N.K."/>
        </authorList>
    </citation>
    <scope>NUCLEOTIDE SEQUENCE [LARGE SCALE GENOMIC DNA]</scope>
    <source>
        <strain evidence="8 9">DSM 46095</strain>
    </source>
</reference>
<dbReference type="PIRSF" id="PIRSF006648">
    <property type="entry name" value="DrrB"/>
    <property type="match status" value="1"/>
</dbReference>
<keyword evidence="5" id="KW-0046">Antibiotic resistance</keyword>
<dbReference type="GO" id="GO:0046677">
    <property type="term" value="P:response to antibiotic"/>
    <property type="evidence" value="ECO:0007669"/>
    <property type="project" value="UniProtKB-KW"/>
</dbReference>
<evidence type="ECO:0000256" key="6">
    <source>
        <dbReference type="RuleBase" id="RU361157"/>
    </source>
</evidence>
<dbReference type="InterPro" id="IPR051784">
    <property type="entry name" value="Nod_factor_ABC_transporter"/>
</dbReference>
<evidence type="ECO:0000313" key="8">
    <source>
        <dbReference type="EMBL" id="KDN22719.1"/>
    </source>
</evidence>
<feature type="transmembrane region" description="Helical" evidence="6">
    <location>
        <begin position="49"/>
        <end position="75"/>
    </location>
</feature>
<dbReference type="eggNOG" id="COG0842">
    <property type="taxonomic scope" value="Bacteria"/>
</dbReference>
<dbReference type="Proteomes" id="UP000027345">
    <property type="component" value="Unassembled WGS sequence"/>
</dbReference>
<keyword evidence="4 6" id="KW-0472">Membrane</keyword>
<sequence>MNATYLLTEIRRNFRAPRFLIFVVAFPVLMFLLQANVFTKTSDPDHAQIAAVIMINMMTFGVFAAATNSGARLALERAVGWQRQLRLTPLTGTGYLAGKGISGMLVGLPALVLVPVLGVLAEGVHVDASGWVRIFAGIWLGTIPLVLLGLLLGQFGTPDSMQPINMLVTLGMGFLGGLWIPIESMPGWMHDVAQIMPTYWVLQVARPAVTSDMVVSLPNAVGVLAGWTVVLGALVIRRYRKDSARV</sequence>
<organism evidence="8 9">
    <name type="scientific">Amycolatopsis rifamycinica</name>
    <dbReference type="NCBI Taxonomy" id="287986"/>
    <lineage>
        <taxon>Bacteria</taxon>
        <taxon>Bacillati</taxon>
        <taxon>Actinomycetota</taxon>
        <taxon>Actinomycetes</taxon>
        <taxon>Pseudonocardiales</taxon>
        <taxon>Pseudonocardiaceae</taxon>
        <taxon>Amycolatopsis</taxon>
    </lineage>
</organism>